<evidence type="ECO:0000313" key="3">
    <source>
        <dbReference type="EMBL" id="KAK8763396.1"/>
    </source>
</evidence>
<accession>A0AAQ4DLQ6</accession>
<organism evidence="3 4">
    <name type="scientific">Amblyomma americanum</name>
    <name type="common">Lone star tick</name>
    <dbReference type="NCBI Taxonomy" id="6943"/>
    <lineage>
        <taxon>Eukaryota</taxon>
        <taxon>Metazoa</taxon>
        <taxon>Ecdysozoa</taxon>
        <taxon>Arthropoda</taxon>
        <taxon>Chelicerata</taxon>
        <taxon>Arachnida</taxon>
        <taxon>Acari</taxon>
        <taxon>Parasitiformes</taxon>
        <taxon>Ixodida</taxon>
        <taxon>Ixodoidea</taxon>
        <taxon>Ixodidae</taxon>
        <taxon>Amblyomminae</taxon>
        <taxon>Amblyomma</taxon>
    </lineage>
</organism>
<feature type="transmembrane region" description="Helical" evidence="2">
    <location>
        <begin position="78"/>
        <end position="98"/>
    </location>
</feature>
<feature type="compositionally biased region" description="Low complexity" evidence="1">
    <location>
        <begin position="182"/>
        <end position="193"/>
    </location>
</feature>
<feature type="region of interest" description="Disordered" evidence="1">
    <location>
        <begin position="134"/>
        <end position="224"/>
    </location>
</feature>
<feature type="compositionally biased region" description="Low complexity" evidence="1">
    <location>
        <begin position="8"/>
        <end position="30"/>
    </location>
</feature>
<dbReference type="Proteomes" id="UP001321473">
    <property type="component" value="Unassembled WGS sequence"/>
</dbReference>
<evidence type="ECO:0000313" key="4">
    <source>
        <dbReference type="Proteomes" id="UP001321473"/>
    </source>
</evidence>
<evidence type="ECO:0000256" key="1">
    <source>
        <dbReference type="SAM" id="MobiDB-lite"/>
    </source>
</evidence>
<feature type="region of interest" description="Disordered" evidence="1">
    <location>
        <begin position="1"/>
        <end position="64"/>
    </location>
</feature>
<evidence type="ECO:0000256" key="2">
    <source>
        <dbReference type="SAM" id="Phobius"/>
    </source>
</evidence>
<keyword evidence="4" id="KW-1185">Reference proteome</keyword>
<gene>
    <name evidence="3" type="ORF">V5799_033997</name>
</gene>
<proteinExistence type="predicted"/>
<protein>
    <submittedName>
        <fullName evidence="3">Uncharacterized protein</fullName>
    </submittedName>
</protein>
<comment type="caution">
    <text evidence="3">The sequence shown here is derived from an EMBL/GenBank/DDBJ whole genome shotgun (WGS) entry which is preliminary data.</text>
</comment>
<feature type="compositionally biased region" description="Polar residues" evidence="1">
    <location>
        <begin position="194"/>
        <end position="224"/>
    </location>
</feature>
<name>A0AAQ4DLQ6_AMBAM</name>
<keyword evidence="2" id="KW-1133">Transmembrane helix</keyword>
<dbReference type="EMBL" id="JARKHS020029337">
    <property type="protein sequence ID" value="KAK8763396.1"/>
    <property type="molecule type" value="Genomic_DNA"/>
</dbReference>
<keyword evidence="2" id="KW-0472">Membrane</keyword>
<sequence length="224" mass="23700">MESATNESAPSGNAAASVASSSSSGDGTKSVSHDWTTSSGSKVDQDRSSSSKKKSAHSALVLGSPSDLRADEELHQSARAATVGVIAVLSLSMLMLLLHVGRRYLEATTTKVVFENYSIVLPETELRTPVTWPTLKETPFRPPATEGENSTMEEATESLPEDSPSNVTELTRVPTLEELTDDSSSPTSNVNSSATEPRTESITESTEDSAATEPTAQSSLPQRI</sequence>
<keyword evidence="2" id="KW-0812">Transmembrane</keyword>
<dbReference type="AlphaFoldDB" id="A0AAQ4DLQ6"/>
<reference evidence="3 4" key="1">
    <citation type="journal article" date="2023" name="Arcadia Sci">
        <title>De novo assembly of a long-read Amblyomma americanum tick genome.</title>
        <authorList>
            <person name="Chou S."/>
            <person name="Poskanzer K.E."/>
            <person name="Rollins M."/>
            <person name="Thuy-Boun P.S."/>
        </authorList>
    </citation>
    <scope>NUCLEOTIDE SEQUENCE [LARGE SCALE GENOMIC DNA]</scope>
    <source>
        <strain evidence="3">F_SG_1</strain>
        <tissue evidence="3">Salivary glands</tissue>
    </source>
</reference>